<dbReference type="PANTHER" id="PTHR22916:SF67">
    <property type="entry name" value="COLANIC ACID BIOSYNTHESIS GLYCOSYL TRANSFERASE WCAE-RELATED"/>
    <property type="match status" value="1"/>
</dbReference>
<sequence>MKEQLKISIITINYNNKNGLKRTIESVVSQTYPFIEYIVIDGNSIDGSKEVIEKYKDRISYWVSEPDSGIYNAMNKGVEKATGDYFLFLNSGDSLHSCDSISDCIDYLIDGEDLIMGQVLIQPSGIIGWNDLKFPITMYDFYVYGPVPHQACFIKSSLFENIRYDENLKIVSDWKFFMQAIIFNECTYKIIKYIVSDFEEGGISSNKYSCDLERELVLKQLLPKNILVDYIHFSRGKNFIEESDYDSFFYELKKYNYKCCKIVYSFSVVLVKLLSVFKKSLRFSLKYPNKLF</sequence>
<dbReference type="CDD" id="cd06433">
    <property type="entry name" value="GT_2_WfgS_like"/>
    <property type="match status" value="1"/>
</dbReference>
<feature type="domain" description="Glycosyltransferase 2-like" evidence="1">
    <location>
        <begin position="8"/>
        <end position="131"/>
    </location>
</feature>
<dbReference type="InterPro" id="IPR029044">
    <property type="entry name" value="Nucleotide-diphossugar_trans"/>
</dbReference>
<evidence type="ECO:0000259" key="1">
    <source>
        <dbReference type="Pfam" id="PF00535"/>
    </source>
</evidence>
<dbReference type="SUPFAM" id="SSF53448">
    <property type="entry name" value="Nucleotide-diphospho-sugar transferases"/>
    <property type="match status" value="1"/>
</dbReference>
<dbReference type="EMBL" id="JAPZVM010000013">
    <property type="protein sequence ID" value="MCZ8373498.1"/>
    <property type="molecule type" value="Genomic_DNA"/>
</dbReference>
<keyword evidence="3" id="KW-1185">Reference proteome</keyword>
<evidence type="ECO:0000313" key="3">
    <source>
        <dbReference type="Proteomes" id="UP001141933"/>
    </source>
</evidence>
<comment type="caution">
    <text evidence="2">The sequence shown here is derived from an EMBL/GenBank/DDBJ whole genome shotgun (WGS) entry which is preliminary data.</text>
</comment>
<accession>A0ABT4PKA9</accession>
<name>A0ABT4PKA9_9BACT</name>
<dbReference type="InterPro" id="IPR001173">
    <property type="entry name" value="Glyco_trans_2-like"/>
</dbReference>
<proteinExistence type="predicted"/>
<reference evidence="2" key="1">
    <citation type="submission" date="2022-12" db="EMBL/GenBank/DDBJ databases">
        <title>Phocaeicola acetigenes sp. nov., isolated feces from a healthy human.</title>
        <authorList>
            <person name="Do H."/>
            <person name="Ha Y.B."/>
            <person name="Kim J.-S."/>
            <person name="Suh M.K."/>
            <person name="Kim H.S."/>
            <person name="Lee J.-S."/>
        </authorList>
    </citation>
    <scope>NUCLEOTIDE SEQUENCE</scope>
    <source>
        <strain evidence="2">KGMB11183</strain>
    </source>
</reference>
<organism evidence="2 3">
    <name type="scientific">Phocaeicola acetigenes</name>
    <dbReference type="NCBI Taxonomy" id="3016083"/>
    <lineage>
        <taxon>Bacteria</taxon>
        <taxon>Pseudomonadati</taxon>
        <taxon>Bacteroidota</taxon>
        <taxon>Bacteroidia</taxon>
        <taxon>Bacteroidales</taxon>
        <taxon>Bacteroidaceae</taxon>
        <taxon>Phocaeicola</taxon>
    </lineage>
</organism>
<dbReference type="PANTHER" id="PTHR22916">
    <property type="entry name" value="GLYCOSYLTRANSFERASE"/>
    <property type="match status" value="1"/>
</dbReference>
<protein>
    <submittedName>
        <fullName evidence="2">Glycosyltransferase family 2 protein</fullName>
    </submittedName>
</protein>
<dbReference type="Pfam" id="PF00535">
    <property type="entry name" value="Glycos_transf_2"/>
    <property type="match status" value="1"/>
</dbReference>
<dbReference type="Gene3D" id="3.90.550.10">
    <property type="entry name" value="Spore Coat Polysaccharide Biosynthesis Protein SpsA, Chain A"/>
    <property type="match status" value="1"/>
</dbReference>
<dbReference type="Proteomes" id="UP001141933">
    <property type="component" value="Unassembled WGS sequence"/>
</dbReference>
<gene>
    <name evidence="2" type="ORF">O6P32_12405</name>
</gene>
<evidence type="ECO:0000313" key="2">
    <source>
        <dbReference type="EMBL" id="MCZ8373498.1"/>
    </source>
</evidence>
<dbReference type="RefSeq" id="WP_269878827.1">
    <property type="nucleotide sequence ID" value="NZ_JAPZVM010000013.1"/>
</dbReference>